<organism evidence="1 2">
    <name type="scientific">OM182 bacterium MED-G28</name>
    <dbReference type="NCBI Taxonomy" id="1986256"/>
    <lineage>
        <taxon>Bacteria</taxon>
        <taxon>Pseudomonadati</taxon>
        <taxon>Pseudomonadota</taxon>
        <taxon>Gammaproteobacteria</taxon>
        <taxon>OMG group</taxon>
        <taxon>OM182 clade</taxon>
    </lineage>
</organism>
<dbReference type="AlphaFoldDB" id="A0A2A5W7J6"/>
<feature type="non-terminal residue" evidence="1">
    <location>
        <position position="62"/>
    </location>
</feature>
<evidence type="ECO:0000313" key="2">
    <source>
        <dbReference type="Proteomes" id="UP000219329"/>
    </source>
</evidence>
<comment type="caution">
    <text evidence="1">The sequence shown here is derived from an EMBL/GenBank/DDBJ whole genome shotgun (WGS) entry which is preliminary data.</text>
</comment>
<dbReference type="Proteomes" id="UP000219329">
    <property type="component" value="Unassembled WGS sequence"/>
</dbReference>
<protein>
    <submittedName>
        <fullName evidence="1">Uncharacterized protein</fullName>
    </submittedName>
</protein>
<gene>
    <name evidence="1" type="ORF">CNF02_12865</name>
</gene>
<dbReference type="EMBL" id="NTJZ01000022">
    <property type="protein sequence ID" value="PDH32116.1"/>
    <property type="molecule type" value="Genomic_DNA"/>
</dbReference>
<name>A0A2A5W7J6_9GAMM</name>
<accession>A0A2A5W7J6</accession>
<evidence type="ECO:0000313" key="1">
    <source>
        <dbReference type="EMBL" id="PDH32116.1"/>
    </source>
</evidence>
<reference evidence="1 2" key="1">
    <citation type="submission" date="2017-08" db="EMBL/GenBank/DDBJ databases">
        <title>Fine stratification of microbial communities through a metagenomic profile of the photic zone.</title>
        <authorList>
            <person name="Haro-Moreno J.M."/>
            <person name="Lopez-Perez M."/>
            <person name="De La Torre J."/>
            <person name="Picazo A."/>
            <person name="Camacho A."/>
            <person name="Rodriguez-Valera F."/>
        </authorList>
    </citation>
    <scope>NUCLEOTIDE SEQUENCE [LARGE SCALE GENOMIC DNA]</scope>
    <source>
        <strain evidence="1">MED-G28</strain>
    </source>
</reference>
<proteinExistence type="predicted"/>
<sequence length="62" mass="7122">MKRDYSKLKLAVMTAISFITLFHFNYAIGQLAPNPDFIGGAKSYTYKSEENTSLRLHIFQPH</sequence>